<dbReference type="InterPro" id="IPR000873">
    <property type="entry name" value="AMP-dep_synth/lig_dom"/>
</dbReference>
<protein>
    <submittedName>
        <fullName evidence="4">Long-chain acyl-CoA synthetase</fullName>
        <ecNumber evidence="4">6.2.1.3</ecNumber>
    </submittedName>
</protein>
<dbReference type="Gene3D" id="3.30.300.30">
    <property type="match status" value="1"/>
</dbReference>
<dbReference type="Pfam" id="PF00501">
    <property type="entry name" value="AMP-binding"/>
    <property type="match status" value="1"/>
</dbReference>
<dbReference type="PROSITE" id="PS00455">
    <property type="entry name" value="AMP_BINDING"/>
    <property type="match status" value="1"/>
</dbReference>
<dbReference type="PANTHER" id="PTHR24096:SF323">
    <property type="entry name" value="BLR3536 PROTEIN"/>
    <property type="match status" value="1"/>
</dbReference>
<feature type="domain" description="AMP-binding enzyme C-terminal" evidence="3">
    <location>
        <begin position="440"/>
        <end position="518"/>
    </location>
</feature>
<evidence type="ECO:0000256" key="1">
    <source>
        <dbReference type="SAM" id="MobiDB-lite"/>
    </source>
</evidence>
<comment type="caution">
    <text evidence="4">The sequence shown here is derived from an EMBL/GenBank/DDBJ whole genome shotgun (WGS) entry which is preliminary data.</text>
</comment>
<proteinExistence type="predicted"/>
<evidence type="ECO:0000313" key="4">
    <source>
        <dbReference type="EMBL" id="MDR6511077.1"/>
    </source>
</evidence>
<dbReference type="SUPFAM" id="SSF56801">
    <property type="entry name" value="Acetyl-CoA synthetase-like"/>
    <property type="match status" value="1"/>
</dbReference>
<evidence type="ECO:0000259" key="2">
    <source>
        <dbReference type="Pfam" id="PF00501"/>
    </source>
</evidence>
<dbReference type="InterPro" id="IPR042099">
    <property type="entry name" value="ANL_N_sf"/>
</dbReference>
<dbReference type="EMBL" id="JAVDRD010000004">
    <property type="protein sequence ID" value="MDR6511077.1"/>
    <property type="molecule type" value="Genomic_DNA"/>
</dbReference>
<evidence type="ECO:0000313" key="5">
    <source>
        <dbReference type="Proteomes" id="UP001184150"/>
    </source>
</evidence>
<dbReference type="PANTHER" id="PTHR24096">
    <property type="entry name" value="LONG-CHAIN-FATTY-ACID--COA LIGASE"/>
    <property type="match status" value="1"/>
</dbReference>
<dbReference type="Gene3D" id="3.40.50.12780">
    <property type="entry name" value="N-terminal domain of ligase-like"/>
    <property type="match status" value="1"/>
</dbReference>
<dbReference type="InterPro" id="IPR025110">
    <property type="entry name" value="AMP-bd_C"/>
</dbReference>
<dbReference type="GO" id="GO:0004467">
    <property type="term" value="F:long-chain fatty acid-CoA ligase activity"/>
    <property type="evidence" value="ECO:0007669"/>
    <property type="project" value="UniProtKB-EC"/>
</dbReference>
<dbReference type="InterPro" id="IPR045851">
    <property type="entry name" value="AMP-bd_C_sf"/>
</dbReference>
<evidence type="ECO:0000259" key="3">
    <source>
        <dbReference type="Pfam" id="PF13193"/>
    </source>
</evidence>
<dbReference type="Pfam" id="PF13193">
    <property type="entry name" value="AMP-binding_C"/>
    <property type="match status" value="1"/>
</dbReference>
<keyword evidence="5" id="KW-1185">Reference proteome</keyword>
<gene>
    <name evidence="4" type="ORF">J2792_001949</name>
</gene>
<organism evidence="4 5">
    <name type="scientific">Novosphingobium capsulatum</name>
    <dbReference type="NCBI Taxonomy" id="13688"/>
    <lineage>
        <taxon>Bacteria</taxon>
        <taxon>Pseudomonadati</taxon>
        <taxon>Pseudomonadota</taxon>
        <taxon>Alphaproteobacteria</taxon>
        <taxon>Sphingomonadales</taxon>
        <taxon>Sphingomonadaceae</taxon>
        <taxon>Novosphingobium</taxon>
    </lineage>
</organism>
<sequence>MAGATTPAPVMEEESPVFHPRAHAQTSPDKAACIFADATAGQPPVLTYAALERAANQGAQALRRLGLARGDVIAVMLHNTAEVFTIGWAAERRGLYLTSISTRLSPADAAYIVADSGAKLLVVADALAPLAVQVAQLLAAQGTAVTVLLTGAGGNGLPGWAPLAAAMPDAPVGDESPGADMLYSSGTTGRPKGVKPALPDGALGDPTPLVNMGQALYGMEADTVYLSTSPLYHAAPLRWAMTIHRLGGTVVVMDKFDALAALALVERWRVTHGTWVPTHFVRLLKLDPAQRAQPDLSSLRAAIHAGAPCPVTVKQAMIDWWGPIVHEYYSGTETCGITALSAAEWLSHPGSVGRAVLGEVHILDDDSHELPIGTPGNVYFANGPAFAYHNDPAKTAAALSPQGWATLGDIGYLDADGFLYLTDRKHFMIISGGVNIYPQEIENLLIGHDAVADVAVVGAPDADLGEVAVAVIQPAPGVVADDALAASITAFARAGLGAIKTPKRILFRDTLPREPTGKLMKASLIAELRAAAPPNPR</sequence>
<name>A0ABU1MLD2_9SPHN</name>
<accession>A0ABU1MLD2</accession>
<reference evidence="4 5" key="1">
    <citation type="submission" date="2023-07" db="EMBL/GenBank/DDBJ databases">
        <title>Sorghum-associated microbial communities from plants grown in Nebraska, USA.</title>
        <authorList>
            <person name="Schachtman D."/>
        </authorList>
    </citation>
    <scope>NUCLEOTIDE SEQUENCE [LARGE SCALE GENOMIC DNA]</scope>
    <source>
        <strain evidence="4 5">DS1027</strain>
    </source>
</reference>
<keyword evidence="4" id="KW-0436">Ligase</keyword>
<feature type="region of interest" description="Disordered" evidence="1">
    <location>
        <begin position="1"/>
        <end position="23"/>
    </location>
</feature>
<feature type="domain" description="AMP-dependent synthetase/ligase" evidence="2">
    <location>
        <begin position="22"/>
        <end position="381"/>
    </location>
</feature>
<dbReference type="EC" id="6.2.1.3" evidence="4"/>
<dbReference type="InterPro" id="IPR020845">
    <property type="entry name" value="AMP-binding_CS"/>
</dbReference>
<dbReference type="Proteomes" id="UP001184150">
    <property type="component" value="Unassembled WGS sequence"/>
</dbReference>